<dbReference type="PANTHER" id="PTHR43744">
    <property type="entry name" value="ABC TRANSPORTER PERMEASE PROTEIN MG189-RELATED-RELATED"/>
    <property type="match status" value="1"/>
</dbReference>
<accession>A0A6I1G7V9</accession>
<dbReference type="EMBL" id="WBVS01000010">
    <property type="protein sequence ID" value="KAB7786784.1"/>
    <property type="molecule type" value="Genomic_DNA"/>
</dbReference>
<feature type="transmembrane region" description="Helical" evidence="7">
    <location>
        <begin position="7"/>
        <end position="31"/>
    </location>
</feature>
<sequence length="280" mass="31707">MFKAPKWFTVLQYVVMIIVALFMFFPIYWIFCNSLKTLTGISAFPPQLFPSNPQWSNYATVLSNPSTLLYLRNTLILCIGNTIGTLLSSSIVAYPLARMHFKGRSVIFAIIIATMMVPTATLVIPQYLLFRAFGMLDSFWPLILPAFFAQPYNVFLFRQFFVSIPESIDEAAMLDGCNRWQAFWRVIVPLGKPIFITVGIMSASFWWNELFTPLIFIDSDNLKPLTVGALTSFQLAGGGNQTNWPLQMAFSMLMIIPPAILYIFCSKYITEGIKTSGMKD</sequence>
<keyword evidence="10" id="KW-1185">Reference proteome</keyword>
<dbReference type="GO" id="GO:0055085">
    <property type="term" value="P:transmembrane transport"/>
    <property type="evidence" value="ECO:0007669"/>
    <property type="project" value="InterPro"/>
</dbReference>
<protein>
    <submittedName>
        <fullName evidence="9">ABC transporter permease</fullName>
    </submittedName>
</protein>
<evidence type="ECO:0000256" key="3">
    <source>
        <dbReference type="ARBA" id="ARBA00022475"/>
    </source>
</evidence>
<proteinExistence type="inferred from homology"/>
<evidence type="ECO:0000256" key="2">
    <source>
        <dbReference type="ARBA" id="ARBA00022448"/>
    </source>
</evidence>
<dbReference type="PROSITE" id="PS50928">
    <property type="entry name" value="ABC_TM1"/>
    <property type="match status" value="1"/>
</dbReference>
<feature type="transmembrane region" description="Helical" evidence="7">
    <location>
        <begin position="74"/>
        <end position="94"/>
    </location>
</feature>
<dbReference type="Gene3D" id="1.10.3720.10">
    <property type="entry name" value="MetI-like"/>
    <property type="match status" value="1"/>
</dbReference>
<dbReference type="CDD" id="cd06261">
    <property type="entry name" value="TM_PBP2"/>
    <property type="match status" value="1"/>
</dbReference>
<dbReference type="Pfam" id="PF00528">
    <property type="entry name" value="BPD_transp_1"/>
    <property type="match status" value="1"/>
</dbReference>
<evidence type="ECO:0000256" key="7">
    <source>
        <dbReference type="RuleBase" id="RU363032"/>
    </source>
</evidence>
<keyword evidence="5 7" id="KW-1133">Transmembrane helix</keyword>
<keyword evidence="6 7" id="KW-0472">Membrane</keyword>
<keyword evidence="4 7" id="KW-0812">Transmembrane</keyword>
<evidence type="ECO:0000256" key="4">
    <source>
        <dbReference type="ARBA" id="ARBA00022692"/>
    </source>
</evidence>
<reference evidence="9 10" key="1">
    <citation type="submission" date="2019-09" db="EMBL/GenBank/DDBJ databases">
        <title>Characterization of the phylogenetic diversity of two novel species belonging to the genus Bifidobacterium: Bifidobacterium cebidarum sp. nov. and Bifidobacterium leontopitheci sp. nov.</title>
        <authorList>
            <person name="Lugli G.A."/>
            <person name="Duranti S."/>
            <person name="Milani C."/>
            <person name="Turroni F."/>
            <person name="Ventura M."/>
        </authorList>
    </citation>
    <scope>NUCLEOTIDE SEQUENCE [LARGE SCALE GENOMIC DNA]</scope>
    <source>
        <strain evidence="9 10">LMG 31469</strain>
    </source>
</reference>
<comment type="caution">
    <text evidence="9">The sequence shown here is derived from an EMBL/GenBank/DDBJ whole genome shotgun (WGS) entry which is preliminary data.</text>
</comment>
<feature type="domain" description="ABC transmembrane type-1" evidence="8">
    <location>
        <begin position="71"/>
        <end position="265"/>
    </location>
</feature>
<dbReference type="AlphaFoldDB" id="A0A6I1G7V9"/>
<feature type="transmembrane region" description="Helical" evidence="7">
    <location>
        <begin position="106"/>
        <end position="127"/>
    </location>
</feature>
<gene>
    <name evidence="9" type="ORF">F7D08_1661</name>
</gene>
<keyword evidence="2 7" id="KW-0813">Transport</keyword>
<comment type="similarity">
    <text evidence="7">Belongs to the binding-protein-dependent transport system permease family.</text>
</comment>
<name>A0A6I1G7V9_9BIFI</name>
<evidence type="ECO:0000256" key="1">
    <source>
        <dbReference type="ARBA" id="ARBA00004651"/>
    </source>
</evidence>
<evidence type="ECO:0000313" key="10">
    <source>
        <dbReference type="Proteomes" id="UP000468413"/>
    </source>
</evidence>
<dbReference type="Proteomes" id="UP000468413">
    <property type="component" value="Unassembled WGS sequence"/>
</dbReference>
<keyword evidence="3" id="KW-1003">Cell membrane</keyword>
<dbReference type="RefSeq" id="WP_152210226.1">
    <property type="nucleotide sequence ID" value="NZ_WBVS01000010.1"/>
</dbReference>
<feature type="transmembrane region" description="Helical" evidence="7">
    <location>
        <begin position="139"/>
        <end position="161"/>
    </location>
</feature>
<evidence type="ECO:0000256" key="6">
    <source>
        <dbReference type="ARBA" id="ARBA00023136"/>
    </source>
</evidence>
<dbReference type="InterPro" id="IPR000515">
    <property type="entry name" value="MetI-like"/>
</dbReference>
<comment type="subcellular location">
    <subcellularLocation>
        <location evidence="1 7">Cell membrane</location>
        <topology evidence="1 7">Multi-pass membrane protein</topology>
    </subcellularLocation>
</comment>
<feature type="transmembrane region" description="Helical" evidence="7">
    <location>
        <begin position="182"/>
        <end position="207"/>
    </location>
</feature>
<dbReference type="InterPro" id="IPR035906">
    <property type="entry name" value="MetI-like_sf"/>
</dbReference>
<organism evidence="9 10">
    <name type="scientific">Bifidobacterium cebidarum</name>
    <dbReference type="NCBI Taxonomy" id="2650773"/>
    <lineage>
        <taxon>Bacteria</taxon>
        <taxon>Bacillati</taxon>
        <taxon>Actinomycetota</taxon>
        <taxon>Actinomycetes</taxon>
        <taxon>Bifidobacteriales</taxon>
        <taxon>Bifidobacteriaceae</taxon>
        <taxon>Bifidobacterium</taxon>
    </lineage>
</organism>
<feature type="transmembrane region" description="Helical" evidence="7">
    <location>
        <begin position="248"/>
        <end position="269"/>
    </location>
</feature>
<evidence type="ECO:0000313" key="9">
    <source>
        <dbReference type="EMBL" id="KAB7786784.1"/>
    </source>
</evidence>
<evidence type="ECO:0000259" key="8">
    <source>
        <dbReference type="PROSITE" id="PS50928"/>
    </source>
</evidence>
<evidence type="ECO:0000256" key="5">
    <source>
        <dbReference type="ARBA" id="ARBA00022989"/>
    </source>
</evidence>
<dbReference type="SUPFAM" id="SSF161098">
    <property type="entry name" value="MetI-like"/>
    <property type="match status" value="1"/>
</dbReference>
<dbReference type="PANTHER" id="PTHR43744:SF12">
    <property type="entry name" value="ABC TRANSPORTER PERMEASE PROTEIN MG189-RELATED"/>
    <property type="match status" value="1"/>
</dbReference>
<dbReference type="GO" id="GO:0005886">
    <property type="term" value="C:plasma membrane"/>
    <property type="evidence" value="ECO:0007669"/>
    <property type="project" value="UniProtKB-SubCell"/>
</dbReference>